<dbReference type="EMBL" id="JAPNNL010000051">
    <property type="protein sequence ID" value="MDA0634815.1"/>
    <property type="molecule type" value="Genomic_DNA"/>
</dbReference>
<dbReference type="Pfam" id="PF13560">
    <property type="entry name" value="HTH_31"/>
    <property type="match status" value="1"/>
</dbReference>
<evidence type="ECO:0000313" key="4">
    <source>
        <dbReference type="Proteomes" id="UP001144036"/>
    </source>
</evidence>
<keyword evidence="4" id="KW-1185">Reference proteome</keyword>
<dbReference type="Proteomes" id="UP001144036">
    <property type="component" value="Unassembled WGS sequence"/>
</dbReference>
<dbReference type="RefSeq" id="WP_270155641.1">
    <property type="nucleotide sequence ID" value="NZ_JAPNNL010000051.1"/>
</dbReference>
<dbReference type="Gene3D" id="1.10.260.40">
    <property type="entry name" value="lambda repressor-like DNA-binding domains"/>
    <property type="match status" value="1"/>
</dbReference>
<organism evidence="3 4">
    <name type="scientific">Nonomuraea corallina</name>
    <dbReference type="NCBI Taxonomy" id="2989783"/>
    <lineage>
        <taxon>Bacteria</taxon>
        <taxon>Bacillati</taxon>
        <taxon>Actinomycetota</taxon>
        <taxon>Actinomycetes</taxon>
        <taxon>Streptosporangiales</taxon>
        <taxon>Streptosporangiaceae</taxon>
        <taxon>Nonomuraea</taxon>
    </lineage>
</organism>
<evidence type="ECO:0000256" key="1">
    <source>
        <dbReference type="SAM" id="MobiDB-lite"/>
    </source>
</evidence>
<dbReference type="InterPro" id="IPR001387">
    <property type="entry name" value="Cro/C1-type_HTH"/>
</dbReference>
<sequence>MTTFKKWNRAKHVEQAGGEAALAETRRMVDDFIDAWQLAQRRKNAALTQSEVAALMGVTKARVSQIERGEVSSVDVVARYVEAIGGRLELTASFPGGTYRLRAGKMTTARKRHFKFIHSHVEPRPSHLGAGTPGSTGPG</sequence>
<reference evidence="3" key="1">
    <citation type="submission" date="2022-11" db="EMBL/GenBank/DDBJ databases">
        <title>Nonomuraea corallina sp. nov., a new species of the genus Nonomuraea isolated from sea side sediment in Thai sea.</title>
        <authorList>
            <person name="Ngamcharungchit C."/>
            <person name="Matsumoto A."/>
            <person name="Suriyachadkun C."/>
            <person name="Panbangred W."/>
            <person name="Inahashi Y."/>
            <person name="Intra B."/>
        </authorList>
    </citation>
    <scope>NUCLEOTIDE SEQUENCE</scope>
    <source>
        <strain evidence="3">MCN248</strain>
    </source>
</reference>
<dbReference type="SMART" id="SM00530">
    <property type="entry name" value="HTH_XRE"/>
    <property type="match status" value="1"/>
</dbReference>
<name>A0ABT4SCX4_9ACTN</name>
<feature type="domain" description="HTH cro/C1-type" evidence="2">
    <location>
        <begin position="38"/>
        <end position="91"/>
    </location>
</feature>
<proteinExistence type="predicted"/>
<feature type="region of interest" description="Disordered" evidence="1">
    <location>
        <begin position="120"/>
        <end position="139"/>
    </location>
</feature>
<protein>
    <submittedName>
        <fullName evidence="3">XRE family transcriptional regulator</fullName>
    </submittedName>
</protein>
<evidence type="ECO:0000259" key="2">
    <source>
        <dbReference type="PROSITE" id="PS50943"/>
    </source>
</evidence>
<accession>A0ABT4SCX4</accession>
<gene>
    <name evidence="3" type="ORF">OUY22_15430</name>
</gene>
<dbReference type="InterPro" id="IPR010982">
    <property type="entry name" value="Lambda_DNA-bd_dom_sf"/>
</dbReference>
<dbReference type="PROSITE" id="PS50943">
    <property type="entry name" value="HTH_CROC1"/>
    <property type="match status" value="1"/>
</dbReference>
<dbReference type="CDD" id="cd00093">
    <property type="entry name" value="HTH_XRE"/>
    <property type="match status" value="1"/>
</dbReference>
<comment type="caution">
    <text evidence="3">The sequence shown here is derived from an EMBL/GenBank/DDBJ whole genome shotgun (WGS) entry which is preliminary data.</text>
</comment>
<dbReference type="SUPFAM" id="SSF47413">
    <property type="entry name" value="lambda repressor-like DNA-binding domains"/>
    <property type="match status" value="1"/>
</dbReference>
<evidence type="ECO:0000313" key="3">
    <source>
        <dbReference type="EMBL" id="MDA0634815.1"/>
    </source>
</evidence>